<evidence type="ECO:0000313" key="2">
    <source>
        <dbReference type="Proteomes" id="UP001488838"/>
    </source>
</evidence>
<keyword evidence="2" id="KW-1185">Reference proteome</keyword>
<name>A0AAW0K6J6_MYOGA</name>
<gene>
    <name evidence="1" type="ORF">U0070_017724</name>
</gene>
<reference evidence="1 2" key="1">
    <citation type="journal article" date="2023" name="bioRxiv">
        <title>Conserved and derived expression patterns and positive selection on dental genes reveal complex evolutionary context of ever-growing rodent molars.</title>
        <authorList>
            <person name="Calamari Z.T."/>
            <person name="Song A."/>
            <person name="Cohen E."/>
            <person name="Akter M."/>
            <person name="Roy R.D."/>
            <person name="Hallikas O."/>
            <person name="Christensen M.M."/>
            <person name="Li P."/>
            <person name="Marangoni P."/>
            <person name="Jernvall J."/>
            <person name="Klein O.D."/>
        </authorList>
    </citation>
    <scope>NUCLEOTIDE SEQUENCE [LARGE SCALE GENOMIC DNA]</scope>
    <source>
        <strain evidence="1">V071</strain>
    </source>
</reference>
<dbReference type="EMBL" id="JBBHLL010000004">
    <property type="protein sequence ID" value="KAK7834538.1"/>
    <property type="molecule type" value="Genomic_DNA"/>
</dbReference>
<protein>
    <submittedName>
        <fullName evidence="1">Uncharacterized protein</fullName>
    </submittedName>
</protein>
<comment type="caution">
    <text evidence="1">The sequence shown here is derived from an EMBL/GenBank/DDBJ whole genome shotgun (WGS) entry which is preliminary data.</text>
</comment>
<organism evidence="1 2">
    <name type="scientific">Myodes glareolus</name>
    <name type="common">Bank vole</name>
    <name type="synonym">Clethrionomys glareolus</name>
    <dbReference type="NCBI Taxonomy" id="447135"/>
    <lineage>
        <taxon>Eukaryota</taxon>
        <taxon>Metazoa</taxon>
        <taxon>Chordata</taxon>
        <taxon>Craniata</taxon>
        <taxon>Vertebrata</taxon>
        <taxon>Euteleostomi</taxon>
        <taxon>Mammalia</taxon>
        <taxon>Eutheria</taxon>
        <taxon>Euarchontoglires</taxon>
        <taxon>Glires</taxon>
        <taxon>Rodentia</taxon>
        <taxon>Myomorpha</taxon>
        <taxon>Muroidea</taxon>
        <taxon>Cricetidae</taxon>
        <taxon>Arvicolinae</taxon>
        <taxon>Myodes</taxon>
    </lineage>
</organism>
<evidence type="ECO:0000313" key="1">
    <source>
        <dbReference type="EMBL" id="KAK7834538.1"/>
    </source>
</evidence>
<accession>A0AAW0K6J6</accession>
<proteinExistence type="predicted"/>
<dbReference type="AlphaFoldDB" id="A0AAW0K6J6"/>
<sequence>MPVPAPSIRRLRMCGGHPCAPWRSQTLTCCATSRCCFLRTGRKQCMRDSFRLRKATFTLE</sequence>
<dbReference type="Proteomes" id="UP001488838">
    <property type="component" value="Unassembled WGS sequence"/>
</dbReference>